<evidence type="ECO:0000256" key="5">
    <source>
        <dbReference type="ARBA" id="ARBA00022679"/>
    </source>
</evidence>
<comment type="caution">
    <text evidence="15">The sequence shown here is derived from an EMBL/GenBank/DDBJ whole genome shotgun (WGS) entry which is preliminary data.</text>
</comment>
<evidence type="ECO:0000313" key="15">
    <source>
        <dbReference type="EMBL" id="KAG7358503.1"/>
    </source>
</evidence>
<comment type="pathway">
    <text evidence="2">Protein modification; protein glycosylation.</text>
</comment>
<keyword evidence="7" id="KW-0735">Signal-anchor</keyword>
<evidence type="ECO:0000256" key="12">
    <source>
        <dbReference type="SAM" id="Phobius"/>
    </source>
</evidence>
<reference evidence="15" key="2">
    <citation type="submission" date="2021-04" db="EMBL/GenBank/DDBJ databases">
        <authorList>
            <person name="Podell S."/>
        </authorList>
    </citation>
    <scope>NUCLEOTIDE SEQUENCE</scope>
    <source>
        <strain evidence="15">Hildebrandi</strain>
    </source>
</reference>
<dbReference type="InterPro" id="IPR027995">
    <property type="entry name" value="Galactosyl_T_N"/>
</dbReference>
<dbReference type="PANTHER" id="PTHR19300:SF57">
    <property type="entry name" value="BETA-1,4-N-ACETYLGALACTOSAMINYLTRANSFERASE"/>
    <property type="match status" value="1"/>
</dbReference>
<evidence type="ECO:0000256" key="2">
    <source>
        <dbReference type="ARBA" id="ARBA00004922"/>
    </source>
</evidence>
<evidence type="ECO:0000256" key="7">
    <source>
        <dbReference type="ARBA" id="ARBA00022968"/>
    </source>
</evidence>
<dbReference type="GO" id="GO:0008378">
    <property type="term" value="F:galactosyltransferase activity"/>
    <property type="evidence" value="ECO:0007669"/>
    <property type="project" value="TreeGrafter"/>
</dbReference>
<organism evidence="15 16">
    <name type="scientific">Nitzschia inconspicua</name>
    <dbReference type="NCBI Taxonomy" id="303405"/>
    <lineage>
        <taxon>Eukaryota</taxon>
        <taxon>Sar</taxon>
        <taxon>Stramenopiles</taxon>
        <taxon>Ochrophyta</taxon>
        <taxon>Bacillariophyta</taxon>
        <taxon>Bacillariophyceae</taxon>
        <taxon>Bacillariophycidae</taxon>
        <taxon>Bacillariales</taxon>
        <taxon>Bacillariaceae</taxon>
        <taxon>Nitzschia</taxon>
    </lineage>
</organism>
<proteinExistence type="inferred from homology"/>
<evidence type="ECO:0000256" key="8">
    <source>
        <dbReference type="ARBA" id="ARBA00022989"/>
    </source>
</evidence>
<keyword evidence="6 12" id="KW-0812">Transmembrane</keyword>
<evidence type="ECO:0000259" key="13">
    <source>
        <dbReference type="Pfam" id="PF02709"/>
    </source>
</evidence>
<feature type="region of interest" description="Disordered" evidence="11">
    <location>
        <begin position="446"/>
        <end position="511"/>
    </location>
</feature>
<dbReference type="AlphaFoldDB" id="A0A9K3LBJ8"/>
<dbReference type="EMBL" id="JAGRRH010000014">
    <property type="protein sequence ID" value="KAG7358503.1"/>
    <property type="molecule type" value="Genomic_DNA"/>
</dbReference>
<dbReference type="Proteomes" id="UP000693970">
    <property type="component" value="Unassembled WGS sequence"/>
</dbReference>
<keyword evidence="9 12" id="KW-0472">Membrane</keyword>
<evidence type="ECO:0000256" key="6">
    <source>
        <dbReference type="ARBA" id="ARBA00022692"/>
    </source>
</evidence>
<keyword evidence="16" id="KW-1185">Reference proteome</keyword>
<feature type="compositionally biased region" description="Low complexity" evidence="11">
    <location>
        <begin position="476"/>
        <end position="499"/>
    </location>
</feature>
<dbReference type="PANTHER" id="PTHR19300">
    <property type="entry name" value="BETA-1,4-GALACTOSYLTRANSFERASE"/>
    <property type="match status" value="1"/>
</dbReference>
<comment type="similarity">
    <text evidence="3">Belongs to the glycosyltransferase 7 family.</text>
</comment>
<gene>
    <name evidence="15" type="ORF">IV203_015092</name>
</gene>
<evidence type="ECO:0000313" key="16">
    <source>
        <dbReference type="Proteomes" id="UP000693970"/>
    </source>
</evidence>
<feature type="domain" description="Galactosyltransferase C-terminal" evidence="13">
    <location>
        <begin position="275"/>
        <end position="331"/>
    </location>
</feature>
<feature type="transmembrane region" description="Helical" evidence="12">
    <location>
        <begin position="47"/>
        <end position="66"/>
    </location>
</feature>
<dbReference type="Pfam" id="PF02709">
    <property type="entry name" value="Glyco_transf_7C"/>
    <property type="match status" value="1"/>
</dbReference>
<dbReference type="InterPro" id="IPR027791">
    <property type="entry name" value="Galactosyl_T_C"/>
</dbReference>
<accession>A0A9K3LBJ8</accession>
<keyword evidence="4" id="KW-0328">Glycosyltransferase</keyword>
<dbReference type="GO" id="GO:0005975">
    <property type="term" value="P:carbohydrate metabolic process"/>
    <property type="evidence" value="ECO:0007669"/>
    <property type="project" value="InterPro"/>
</dbReference>
<reference evidence="15" key="1">
    <citation type="journal article" date="2021" name="Sci. Rep.">
        <title>Diploid genomic architecture of Nitzschia inconspicua, an elite biomass production diatom.</title>
        <authorList>
            <person name="Oliver A."/>
            <person name="Podell S."/>
            <person name="Pinowska A."/>
            <person name="Traller J.C."/>
            <person name="Smith S.R."/>
            <person name="McClure R."/>
            <person name="Beliaev A."/>
            <person name="Bohutskyi P."/>
            <person name="Hill E.A."/>
            <person name="Rabines A."/>
            <person name="Zheng H."/>
            <person name="Allen L.Z."/>
            <person name="Kuo A."/>
            <person name="Grigoriev I.V."/>
            <person name="Allen A.E."/>
            <person name="Hazlebeck D."/>
            <person name="Allen E.E."/>
        </authorList>
    </citation>
    <scope>NUCLEOTIDE SEQUENCE</scope>
    <source>
        <strain evidence="15">Hildebrandi</strain>
    </source>
</reference>
<sequence>MTFLTSKNDETAKIQNNNNNSNKRLPHHQPKIYGKRPNHHPIQQRRFAIGWPVALVIVYMLLLLLYTSTLHVNTSDSATIVDISLLPLLLPPGQKSIANTRSNRGGRQLKNDWDQDRGYWIDHIQQRQRYVKGILNRVPMDVQNVSMRGYGEPAQCRARRKMFGNDLSVLDNFAQNETTKHAIVIPFRDRDYHLKHFQKYMSTYLQHHYDNTNHTFKLYILEQDDQEPFQRGFLMNAALDHLDHDVSCVTMHDVDLVPIFFSPVPYHTCDRPIRLINKMQTYDWKIPYDHYFGGIVSMHQQHWAVINGMGNQFRGWGAEDDELYQRLVYRSLVNCTNGNPATPSNGDHGNFMAISQDTQHHQARVFGKDYQWNCQLMDRHKWTGVSNSLVDGWSLNRYEVNSHDVQYTKNDPLLNGFAEIHIIRVVNRIQKLPLRMLRPVPTGKILIDRKNPRKPNVAATNPATKRQAEPIIIVASNSNQQQTQPQSKQQQRQQQQSRQVVPAITQQQQQQNVNNQTLVIPATQQMQDQHASTITEQLQQKPNETSVLAKDKFDTTLPSKENIVTNQTLVIPATQQMQDQHTSTVTEQLQQKQNEILT</sequence>
<evidence type="ECO:0000256" key="4">
    <source>
        <dbReference type="ARBA" id="ARBA00022676"/>
    </source>
</evidence>
<feature type="domain" description="Galactosyltransferase N-terminal" evidence="14">
    <location>
        <begin position="178"/>
        <end position="258"/>
    </location>
</feature>
<evidence type="ECO:0000259" key="14">
    <source>
        <dbReference type="Pfam" id="PF13733"/>
    </source>
</evidence>
<evidence type="ECO:0000256" key="11">
    <source>
        <dbReference type="SAM" id="MobiDB-lite"/>
    </source>
</evidence>
<evidence type="ECO:0000256" key="9">
    <source>
        <dbReference type="ARBA" id="ARBA00023136"/>
    </source>
</evidence>
<feature type="region of interest" description="Disordered" evidence="11">
    <location>
        <begin position="1"/>
        <end position="30"/>
    </location>
</feature>
<name>A0A9K3LBJ8_9STRA</name>
<keyword evidence="10" id="KW-0325">Glycoprotein</keyword>
<protein>
    <submittedName>
        <fullName evidence="15">Glycosyl transferase group 7 protein</fullName>
    </submittedName>
</protein>
<dbReference type="InterPro" id="IPR003859">
    <property type="entry name" value="Galactosyl_T"/>
</dbReference>
<dbReference type="GO" id="GO:0016020">
    <property type="term" value="C:membrane"/>
    <property type="evidence" value="ECO:0007669"/>
    <property type="project" value="UniProtKB-SubCell"/>
</dbReference>
<keyword evidence="8 12" id="KW-1133">Transmembrane helix</keyword>
<evidence type="ECO:0000256" key="3">
    <source>
        <dbReference type="ARBA" id="ARBA00005735"/>
    </source>
</evidence>
<keyword evidence="5 15" id="KW-0808">Transferase</keyword>
<dbReference type="OrthoDB" id="10038994at2759"/>
<comment type="subcellular location">
    <subcellularLocation>
        <location evidence="1">Membrane</location>
        <topology evidence="1">Single-pass type II membrane protein</topology>
    </subcellularLocation>
</comment>
<evidence type="ECO:0000256" key="1">
    <source>
        <dbReference type="ARBA" id="ARBA00004606"/>
    </source>
</evidence>
<dbReference type="GO" id="GO:0005794">
    <property type="term" value="C:Golgi apparatus"/>
    <property type="evidence" value="ECO:0007669"/>
    <property type="project" value="TreeGrafter"/>
</dbReference>
<evidence type="ECO:0000256" key="10">
    <source>
        <dbReference type="ARBA" id="ARBA00023180"/>
    </source>
</evidence>
<dbReference type="Pfam" id="PF13733">
    <property type="entry name" value="Glyco_transf_7N"/>
    <property type="match status" value="1"/>
</dbReference>